<protein>
    <recommendedName>
        <fullName evidence="10">Na+/H+ antiporter NhaC-like C-terminal domain-containing protein</fullName>
    </recommendedName>
</protein>
<evidence type="ECO:0000256" key="3">
    <source>
        <dbReference type="ARBA" id="ARBA00022449"/>
    </source>
</evidence>
<comment type="subcellular location">
    <subcellularLocation>
        <location evidence="1">Cell membrane</location>
        <topology evidence="1">Multi-pass membrane protein</topology>
    </subcellularLocation>
</comment>
<keyword evidence="3" id="KW-0050">Antiport</keyword>
<evidence type="ECO:0000259" key="10">
    <source>
        <dbReference type="Pfam" id="PF03553"/>
    </source>
</evidence>
<keyword evidence="12" id="KW-1185">Reference proteome</keyword>
<reference evidence="11 12" key="1">
    <citation type="submission" date="2012-09" db="EMBL/GenBank/DDBJ databases">
        <title>The Genome Sequence of Bacteroides oleiciplenus YIT 12058.</title>
        <authorList>
            <consortium name="The Broad Institute Genome Sequencing Platform"/>
            <person name="Earl A."/>
            <person name="Ward D."/>
            <person name="Feldgarden M."/>
            <person name="Gevers D."/>
            <person name="Morotomi M."/>
            <person name="Walker B."/>
            <person name="Young S.K."/>
            <person name="Zeng Q."/>
            <person name="Gargeya S."/>
            <person name="Fitzgerald M."/>
            <person name="Haas B."/>
            <person name="Abouelleil A."/>
            <person name="Alvarado L."/>
            <person name="Arachchi H.M."/>
            <person name="Berlin A.M."/>
            <person name="Chapman S.B."/>
            <person name="Goldberg J."/>
            <person name="Griggs A."/>
            <person name="Gujja S."/>
            <person name="Hansen M."/>
            <person name="Howarth C."/>
            <person name="Imamovic A."/>
            <person name="Larimer J."/>
            <person name="McCowen C."/>
            <person name="Montmayeur A."/>
            <person name="Murphy C."/>
            <person name="Neiman D."/>
            <person name="Pearson M."/>
            <person name="Priest M."/>
            <person name="Roberts A."/>
            <person name="Saif S."/>
            <person name="Shea T."/>
            <person name="Sisk P."/>
            <person name="Sykes S."/>
            <person name="Wortman J."/>
            <person name="Nusbaum C."/>
            <person name="Birren B."/>
        </authorList>
    </citation>
    <scope>NUCLEOTIDE SEQUENCE [LARGE SCALE GENOMIC DNA]</scope>
    <source>
        <strain evidence="11 12">YIT 12058</strain>
    </source>
</reference>
<dbReference type="HOGENOM" id="CLU_043525_0_0_10"/>
<accession>K9E5I1</accession>
<dbReference type="PATRIC" id="fig|742727.4.peg.31"/>
<evidence type="ECO:0000256" key="5">
    <source>
        <dbReference type="ARBA" id="ARBA00022692"/>
    </source>
</evidence>
<dbReference type="InterPro" id="IPR052180">
    <property type="entry name" value="NhaC_Na-H+_Antiporter"/>
</dbReference>
<evidence type="ECO:0000256" key="8">
    <source>
        <dbReference type="ARBA" id="ARBA00038435"/>
    </source>
</evidence>
<feature type="transmembrane region" description="Helical" evidence="9">
    <location>
        <begin position="401"/>
        <end position="427"/>
    </location>
</feature>
<keyword evidence="4" id="KW-1003">Cell membrane</keyword>
<feature type="transmembrane region" description="Helical" evidence="9">
    <location>
        <begin position="59"/>
        <end position="76"/>
    </location>
</feature>
<feature type="transmembrane region" description="Helical" evidence="9">
    <location>
        <begin position="433"/>
        <end position="451"/>
    </location>
</feature>
<feature type="domain" description="Na+/H+ antiporter NhaC-like C-terminal" evidence="10">
    <location>
        <begin position="250"/>
        <end position="449"/>
    </location>
</feature>
<evidence type="ECO:0000256" key="1">
    <source>
        <dbReference type="ARBA" id="ARBA00004651"/>
    </source>
</evidence>
<dbReference type="Pfam" id="PF03553">
    <property type="entry name" value="Na_H_antiporter"/>
    <property type="match status" value="2"/>
</dbReference>
<keyword evidence="2" id="KW-0813">Transport</keyword>
<dbReference type="GO" id="GO:0015297">
    <property type="term" value="F:antiporter activity"/>
    <property type="evidence" value="ECO:0007669"/>
    <property type="project" value="UniProtKB-KW"/>
</dbReference>
<dbReference type="AlphaFoldDB" id="K9E5I1"/>
<name>K9E5I1_9BACE</name>
<feature type="transmembrane region" description="Helical" evidence="9">
    <location>
        <begin position="33"/>
        <end position="53"/>
    </location>
</feature>
<gene>
    <name evidence="11" type="ORF">HMPREF9447_00031</name>
</gene>
<feature type="transmembrane region" description="Helical" evidence="9">
    <location>
        <begin position="97"/>
        <end position="115"/>
    </location>
</feature>
<feature type="domain" description="Na+/H+ antiporter NhaC-like C-terminal" evidence="10">
    <location>
        <begin position="95"/>
        <end position="237"/>
    </location>
</feature>
<dbReference type="PANTHER" id="PTHR33451">
    <property type="entry name" value="MALATE-2H(+)/NA(+)-LACTATE ANTIPORTER"/>
    <property type="match status" value="1"/>
</dbReference>
<evidence type="ECO:0000256" key="4">
    <source>
        <dbReference type="ARBA" id="ARBA00022475"/>
    </source>
</evidence>
<comment type="caution">
    <text evidence="11">The sequence shown here is derived from an EMBL/GenBank/DDBJ whole genome shotgun (WGS) entry which is preliminary data.</text>
</comment>
<evidence type="ECO:0000256" key="9">
    <source>
        <dbReference type="SAM" id="Phobius"/>
    </source>
</evidence>
<dbReference type="EMBL" id="ADLF01000001">
    <property type="protein sequence ID" value="EKU92374.1"/>
    <property type="molecule type" value="Genomic_DNA"/>
</dbReference>
<keyword evidence="6 9" id="KW-1133">Transmembrane helix</keyword>
<organism evidence="11 12">
    <name type="scientific">Bacteroides oleiciplenus YIT 12058</name>
    <dbReference type="NCBI Taxonomy" id="742727"/>
    <lineage>
        <taxon>Bacteria</taxon>
        <taxon>Pseudomonadati</taxon>
        <taxon>Bacteroidota</taxon>
        <taxon>Bacteroidia</taxon>
        <taxon>Bacteroidales</taxon>
        <taxon>Bacteroidaceae</taxon>
        <taxon>Bacteroides</taxon>
    </lineage>
</organism>
<feature type="transmembrane region" description="Helical" evidence="9">
    <location>
        <begin position="255"/>
        <end position="288"/>
    </location>
</feature>
<evidence type="ECO:0000313" key="12">
    <source>
        <dbReference type="Proteomes" id="UP000009872"/>
    </source>
</evidence>
<evidence type="ECO:0000256" key="2">
    <source>
        <dbReference type="ARBA" id="ARBA00022448"/>
    </source>
</evidence>
<comment type="similarity">
    <text evidence="8">Belongs to the NhaC Na(+)/H(+) (TC 2.A.35) antiporter family.</text>
</comment>
<dbReference type="RefSeq" id="WP_009127167.1">
    <property type="nucleotide sequence ID" value="NZ_JH992940.1"/>
</dbReference>
<dbReference type="Proteomes" id="UP000009872">
    <property type="component" value="Unassembled WGS sequence"/>
</dbReference>
<dbReference type="GO" id="GO:0005886">
    <property type="term" value="C:plasma membrane"/>
    <property type="evidence" value="ECO:0007669"/>
    <property type="project" value="UniProtKB-SubCell"/>
</dbReference>
<dbReference type="STRING" id="742727.HMPREF9447_00031"/>
<dbReference type="eggNOG" id="COG1757">
    <property type="taxonomic scope" value="Bacteria"/>
</dbReference>
<feature type="transmembrane region" description="Helical" evidence="9">
    <location>
        <begin position="178"/>
        <end position="197"/>
    </location>
</feature>
<evidence type="ECO:0000256" key="7">
    <source>
        <dbReference type="ARBA" id="ARBA00023136"/>
    </source>
</evidence>
<feature type="transmembrane region" description="Helical" evidence="9">
    <location>
        <begin position="300"/>
        <end position="321"/>
    </location>
</feature>
<keyword evidence="7 9" id="KW-0472">Membrane</keyword>
<proteinExistence type="inferred from homology"/>
<dbReference type="InterPro" id="IPR018461">
    <property type="entry name" value="Na/H_Antiport_NhaC-like_C"/>
</dbReference>
<evidence type="ECO:0000256" key="6">
    <source>
        <dbReference type="ARBA" id="ARBA00022989"/>
    </source>
</evidence>
<sequence length="456" mass="48810">MKVLHSICIIFAKFLKFEFLETINTVNKKRGGWWALSPLAVFLCLYLVTSLIVNDFYKVPITVAFLLSSCYAIALTRGLSLEKRVYQFSVGASNKNIILMIWIFILAGAFAQSAKQMGAIDATVNLTLSILPDNLLLAGIFIAACFISLSIGTSVGTIVALTPVAIGLAEKTGIDLPYMVAIVVGGSFFGDNLSFISDTTIASTKTQDCVMRDKFRVNFMIAVPAALIVLCIYIFQGLSISAPAQTQAIEWIKVIPYLIVLGTAVAGVNVMLVLLLGILSTGIIGIATSGTDISTAFFDWFGAMGTGITGMGELIIITLLAGGMLETIRYNGGIDFIISRLTRHVKGKRGAELSIAALVSIANLCTANNTIAIITTGPIAKDIAIRFHLDRRKTASILDTFSCLIQGIIPYGAQLLIAAGLAGISPISIIGSLYYPFTMGICALLAILVRYPRKYS</sequence>
<evidence type="ECO:0000313" key="11">
    <source>
        <dbReference type="EMBL" id="EKU92374.1"/>
    </source>
</evidence>
<feature type="transmembrane region" description="Helical" evidence="9">
    <location>
        <begin position="135"/>
        <end position="166"/>
    </location>
</feature>
<keyword evidence="5 9" id="KW-0812">Transmembrane</keyword>
<dbReference type="PANTHER" id="PTHR33451:SF5">
    <property type="entry name" value="NA+_H+ ANTIPORTER"/>
    <property type="match status" value="1"/>
</dbReference>
<feature type="transmembrane region" description="Helical" evidence="9">
    <location>
        <begin position="217"/>
        <end position="235"/>
    </location>
</feature>